<dbReference type="Proteomes" id="UP000030136">
    <property type="component" value="Unassembled WGS sequence"/>
</dbReference>
<dbReference type="RefSeq" id="WP_036889427.1">
    <property type="nucleotide sequence ID" value="NZ_JQJC01000002.1"/>
</dbReference>
<reference evidence="15 16" key="1">
    <citation type="submission" date="2014-08" db="EMBL/GenBank/DDBJ databases">
        <title>Porphyromonas crevioricanis strain:COT-253_OH1447 Genome sequencing.</title>
        <authorList>
            <person name="Wallis C."/>
            <person name="Deusch O."/>
            <person name="O'Flynn C."/>
            <person name="Davis I."/>
            <person name="Jospin G."/>
            <person name="Darling A.E."/>
            <person name="Coil D.A."/>
            <person name="Alexiev A."/>
            <person name="Horsfall A."/>
            <person name="Kirkwood N."/>
            <person name="Harris S."/>
            <person name="Eisen J.A."/>
        </authorList>
    </citation>
    <scope>NUCLEOTIDE SEQUENCE [LARGE SCALE GENOMIC DNA]</scope>
    <source>
        <strain evidence="16">COT-253 OH1447</strain>
    </source>
</reference>
<sequence>MIEERLSAELEALSLQGQKRELRSIQKQYCGQSIVVDSHKLINLASNDYLGLGSNKELRTQFLKMVSYEDWALGSTSSRLLTGNYPILEELEHSLANRYDRESALVFNSGYHMNVGIISALASHRTLVIADKLVHASMIDGLRLSGCSFERFRHNDITALERILQRKADKYDEVLVLTESIYSMDGDEADLRSLVALKKIYPQLVLYVDEAHAVGVRGNQGLGLAEEYGLIQDIDLLCGTFGKALAGMGGYVVCSSNVRSYLINHSRPLIFSTALPPIVSAWNKFIFDRLSDFYSHRSILREKSEKIRNTLKELGYTMPSTSHIIPIILGSNSHALSAASRLIEAGYYSPAVRPPTVPQGSARLRISLTAQTEIEGLLHLLPTLNIAI</sequence>
<evidence type="ECO:0000256" key="8">
    <source>
        <dbReference type="ARBA" id="ARBA00022756"/>
    </source>
</evidence>
<dbReference type="InterPro" id="IPR004839">
    <property type="entry name" value="Aminotransferase_I/II_large"/>
</dbReference>
<evidence type="ECO:0000256" key="7">
    <source>
        <dbReference type="ARBA" id="ARBA00022679"/>
    </source>
</evidence>
<name>A0AB34PHN6_9PORP</name>
<evidence type="ECO:0000256" key="3">
    <source>
        <dbReference type="ARBA" id="ARBA00005189"/>
    </source>
</evidence>
<evidence type="ECO:0000256" key="11">
    <source>
        <dbReference type="ARBA" id="ARBA00033381"/>
    </source>
</evidence>
<dbReference type="SUPFAM" id="SSF53383">
    <property type="entry name" value="PLP-dependent transferases"/>
    <property type="match status" value="1"/>
</dbReference>
<evidence type="ECO:0000256" key="5">
    <source>
        <dbReference type="ARBA" id="ARBA00011738"/>
    </source>
</evidence>
<evidence type="ECO:0000313" key="15">
    <source>
        <dbReference type="EMBL" id="KGN96895.1"/>
    </source>
</evidence>
<organism evidence="15 16">
    <name type="scientific">Porphyromonas crevioricanis</name>
    <dbReference type="NCBI Taxonomy" id="393921"/>
    <lineage>
        <taxon>Bacteria</taxon>
        <taxon>Pseudomonadati</taxon>
        <taxon>Bacteroidota</taxon>
        <taxon>Bacteroidia</taxon>
        <taxon>Bacteroidales</taxon>
        <taxon>Porphyromonadaceae</taxon>
        <taxon>Porphyromonas</taxon>
    </lineage>
</organism>
<evidence type="ECO:0000256" key="10">
    <source>
        <dbReference type="ARBA" id="ARBA00032610"/>
    </source>
</evidence>
<evidence type="ECO:0000259" key="14">
    <source>
        <dbReference type="Pfam" id="PF00155"/>
    </source>
</evidence>
<dbReference type="GO" id="GO:0009102">
    <property type="term" value="P:biotin biosynthetic process"/>
    <property type="evidence" value="ECO:0007669"/>
    <property type="project" value="UniProtKB-KW"/>
</dbReference>
<feature type="domain" description="Aminotransferase class I/classII large" evidence="14">
    <location>
        <begin position="40"/>
        <end position="380"/>
    </location>
</feature>
<comment type="subunit">
    <text evidence="5">Homodimer.</text>
</comment>
<evidence type="ECO:0000256" key="1">
    <source>
        <dbReference type="ARBA" id="ARBA00001933"/>
    </source>
</evidence>
<evidence type="ECO:0000256" key="13">
    <source>
        <dbReference type="RuleBase" id="RU003693"/>
    </source>
</evidence>
<proteinExistence type="inferred from homology"/>
<evidence type="ECO:0000256" key="12">
    <source>
        <dbReference type="ARBA" id="ARBA00047715"/>
    </source>
</evidence>
<comment type="similarity">
    <text evidence="4">Belongs to the class-II pyridoxal-phosphate-dependent aminotransferase family. BioF subfamily.</text>
</comment>
<dbReference type="AlphaFoldDB" id="A0AB34PHN6"/>
<comment type="pathway">
    <text evidence="2">Cofactor biosynthesis; biotin biosynthesis.</text>
</comment>
<comment type="catalytic activity">
    <reaction evidence="12">
        <text>6-carboxyhexanoyl-[ACP] + L-alanine + H(+) = (8S)-8-amino-7-oxononanoate + holo-[ACP] + CO2</text>
        <dbReference type="Rhea" id="RHEA:42288"/>
        <dbReference type="Rhea" id="RHEA-COMP:9685"/>
        <dbReference type="Rhea" id="RHEA-COMP:9955"/>
        <dbReference type="ChEBI" id="CHEBI:15378"/>
        <dbReference type="ChEBI" id="CHEBI:16526"/>
        <dbReference type="ChEBI" id="CHEBI:57972"/>
        <dbReference type="ChEBI" id="CHEBI:64479"/>
        <dbReference type="ChEBI" id="CHEBI:78846"/>
        <dbReference type="ChEBI" id="CHEBI:149468"/>
        <dbReference type="EC" id="2.3.1.47"/>
    </reaction>
</comment>
<dbReference type="Gene3D" id="3.40.640.10">
    <property type="entry name" value="Type I PLP-dependent aspartate aminotransferase-like (Major domain)"/>
    <property type="match status" value="1"/>
</dbReference>
<evidence type="ECO:0000256" key="6">
    <source>
        <dbReference type="ARBA" id="ARBA00013187"/>
    </source>
</evidence>
<dbReference type="PROSITE" id="PS00599">
    <property type="entry name" value="AA_TRANSFER_CLASS_2"/>
    <property type="match status" value="1"/>
</dbReference>
<evidence type="ECO:0000256" key="4">
    <source>
        <dbReference type="ARBA" id="ARBA00010008"/>
    </source>
</evidence>
<dbReference type="PANTHER" id="PTHR13693:SF100">
    <property type="entry name" value="8-AMINO-7-OXONONANOATE SYNTHASE"/>
    <property type="match status" value="1"/>
</dbReference>
<dbReference type="PANTHER" id="PTHR13693">
    <property type="entry name" value="CLASS II AMINOTRANSFERASE/8-AMINO-7-OXONONANOATE SYNTHASE"/>
    <property type="match status" value="1"/>
</dbReference>
<gene>
    <name evidence="15" type="ORF">HQ38_01065</name>
</gene>
<dbReference type="GO" id="GO:0030170">
    <property type="term" value="F:pyridoxal phosphate binding"/>
    <property type="evidence" value="ECO:0007669"/>
    <property type="project" value="InterPro"/>
</dbReference>
<dbReference type="EMBL" id="JQJC01000002">
    <property type="protein sequence ID" value="KGN96895.1"/>
    <property type="molecule type" value="Genomic_DNA"/>
</dbReference>
<dbReference type="InterPro" id="IPR015422">
    <property type="entry name" value="PyrdxlP-dep_Trfase_small"/>
</dbReference>
<protein>
    <recommendedName>
        <fullName evidence="6">8-amino-7-oxononanoate synthase</fullName>
        <ecNumber evidence="6">2.3.1.47</ecNumber>
    </recommendedName>
    <alternativeName>
        <fullName evidence="10">7-keto-8-amino-pelargonic acid synthase</fullName>
    </alternativeName>
    <alternativeName>
        <fullName evidence="11">8-amino-7-ketopelargonate synthase</fullName>
    </alternativeName>
</protein>
<keyword evidence="7" id="KW-0808">Transferase</keyword>
<keyword evidence="8" id="KW-0093">Biotin biosynthesis</keyword>
<dbReference type="GO" id="GO:0008710">
    <property type="term" value="F:8-amino-7-oxononanoate synthase activity"/>
    <property type="evidence" value="ECO:0007669"/>
    <property type="project" value="UniProtKB-EC"/>
</dbReference>
<accession>A0AB34PHN6</accession>
<comment type="caution">
    <text evidence="15">The sequence shown here is derived from an EMBL/GenBank/DDBJ whole genome shotgun (WGS) entry which is preliminary data.</text>
</comment>
<dbReference type="Pfam" id="PF00155">
    <property type="entry name" value="Aminotran_1_2"/>
    <property type="match status" value="1"/>
</dbReference>
<dbReference type="EC" id="2.3.1.47" evidence="6"/>
<dbReference type="InterPro" id="IPR015424">
    <property type="entry name" value="PyrdxlP-dep_Trfase"/>
</dbReference>
<evidence type="ECO:0000313" key="16">
    <source>
        <dbReference type="Proteomes" id="UP000030136"/>
    </source>
</evidence>
<evidence type="ECO:0000256" key="2">
    <source>
        <dbReference type="ARBA" id="ARBA00004746"/>
    </source>
</evidence>
<dbReference type="InterPro" id="IPR015421">
    <property type="entry name" value="PyrdxlP-dep_Trfase_major"/>
</dbReference>
<keyword evidence="9 13" id="KW-0663">Pyridoxal phosphate</keyword>
<evidence type="ECO:0000256" key="9">
    <source>
        <dbReference type="ARBA" id="ARBA00022898"/>
    </source>
</evidence>
<comment type="pathway">
    <text evidence="3">Lipid metabolism.</text>
</comment>
<comment type="cofactor">
    <cofactor evidence="1 13">
        <name>pyridoxal 5'-phosphate</name>
        <dbReference type="ChEBI" id="CHEBI:597326"/>
    </cofactor>
</comment>
<dbReference type="InterPro" id="IPR050087">
    <property type="entry name" value="AON_synthase_class-II"/>
</dbReference>
<dbReference type="Gene3D" id="3.90.1150.10">
    <property type="entry name" value="Aspartate Aminotransferase, domain 1"/>
    <property type="match status" value="1"/>
</dbReference>
<dbReference type="InterPro" id="IPR001917">
    <property type="entry name" value="Aminotrans_II_pyridoxalP_BS"/>
</dbReference>